<proteinExistence type="predicted"/>
<dbReference type="Proteomes" id="UP000887565">
    <property type="component" value="Unplaced"/>
</dbReference>
<feature type="region of interest" description="Disordered" evidence="1">
    <location>
        <begin position="214"/>
        <end position="237"/>
    </location>
</feature>
<sequence>MQNVKFKTARQKHTRRQTSCVSYVSCVRPRFKANNRQNSQKQPWRKYLPCLPYSHYLFDLDAYAAKSVPSTKISGIRTQLMDVNIDDHPHKMTGRVDYNRAEKLQLLFARLFHQFSQLYFFVCDQIFYHSNSCRKLFTVLRCLSTLYMSELSIEENPTDRKNSEKQHSDGTLKILDAIFVTGSSRTATIDNKTALHHSSTKLIAVAEQSATGISSNSLNPASGKDHFSQSNDSLQGGRLPTLQERLESALHHQMQLYQAIDKTLVQVEIKSFLDVYLRENSKDLRSNKNHMSIQKQMHLRT</sequence>
<evidence type="ECO:0000313" key="3">
    <source>
        <dbReference type="WBParaSite" id="nRc.2.0.1.t11266-RA"/>
    </source>
</evidence>
<evidence type="ECO:0000313" key="2">
    <source>
        <dbReference type="Proteomes" id="UP000887565"/>
    </source>
</evidence>
<dbReference type="WBParaSite" id="nRc.2.0.1.t11266-RA">
    <property type="protein sequence ID" value="nRc.2.0.1.t11266-RA"/>
    <property type="gene ID" value="nRc.2.0.1.g11266"/>
</dbReference>
<dbReference type="AlphaFoldDB" id="A0A915IDH9"/>
<accession>A0A915IDH9</accession>
<name>A0A915IDH9_ROMCU</name>
<organism evidence="2 3">
    <name type="scientific">Romanomermis culicivorax</name>
    <name type="common">Nematode worm</name>
    <dbReference type="NCBI Taxonomy" id="13658"/>
    <lineage>
        <taxon>Eukaryota</taxon>
        <taxon>Metazoa</taxon>
        <taxon>Ecdysozoa</taxon>
        <taxon>Nematoda</taxon>
        <taxon>Enoplea</taxon>
        <taxon>Dorylaimia</taxon>
        <taxon>Mermithida</taxon>
        <taxon>Mermithoidea</taxon>
        <taxon>Mermithidae</taxon>
        <taxon>Romanomermis</taxon>
    </lineage>
</organism>
<protein>
    <submittedName>
        <fullName evidence="3">Uncharacterized protein</fullName>
    </submittedName>
</protein>
<keyword evidence="2" id="KW-1185">Reference proteome</keyword>
<evidence type="ECO:0000256" key="1">
    <source>
        <dbReference type="SAM" id="MobiDB-lite"/>
    </source>
</evidence>
<reference evidence="3" key="1">
    <citation type="submission" date="2022-11" db="UniProtKB">
        <authorList>
            <consortium name="WormBaseParasite"/>
        </authorList>
    </citation>
    <scope>IDENTIFICATION</scope>
</reference>